<feature type="transmembrane region" description="Helical" evidence="5">
    <location>
        <begin position="1140"/>
        <end position="1162"/>
    </location>
</feature>
<dbReference type="InParanoid" id="A0A078BAM0"/>
<dbReference type="Pfam" id="PF13948">
    <property type="entry name" value="DUF4215"/>
    <property type="match status" value="3"/>
</dbReference>
<dbReference type="EMBL" id="CCKQ01018347">
    <property type="protein sequence ID" value="CDW90302.1"/>
    <property type="molecule type" value="Genomic_DNA"/>
</dbReference>
<dbReference type="NCBIfam" id="TIGR02232">
    <property type="entry name" value="myxo_disulf_rpt"/>
    <property type="match status" value="4"/>
</dbReference>
<dbReference type="InterPro" id="IPR006212">
    <property type="entry name" value="Furin_repeat"/>
</dbReference>
<evidence type="ECO:0000313" key="7">
    <source>
        <dbReference type="Proteomes" id="UP000039865"/>
    </source>
</evidence>
<keyword evidence="7" id="KW-1185">Reference proteome</keyword>
<protein>
    <submittedName>
        <fullName evidence="6">Uncharacterized protein</fullName>
    </submittedName>
</protein>
<feature type="transmembrane region" description="Helical" evidence="5">
    <location>
        <begin position="909"/>
        <end position="928"/>
    </location>
</feature>
<keyword evidence="5" id="KW-0812">Transmembrane</keyword>
<dbReference type="PANTHER" id="PTHR46130">
    <property type="entry name" value="LAMGL DOMAIN-CONTAINING PROTEIN"/>
    <property type="match status" value="1"/>
</dbReference>
<evidence type="ECO:0000256" key="1">
    <source>
        <dbReference type="ARBA" id="ARBA00022729"/>
    </source>
</evidence>
<keyword evidence="1" id="KW-0732">Signal</keyword>
<reference evidence="6 7" key="1">
    <citation type="submission" date="2014-06" db="EMBL/GenBank/DDBJ databases">
        <authorList>
            <person name="Swart Estienne"/>
        </authorList>
    </citation>
    <scope>NUCLEOTIDE SEQUENCE [LARGE SCALE GENOMIC DNA]</scope>
    <source>
        <strain evidence="6 7">130c</strain>
    </source>
</reference>
<keyword evidence="3" id="KW-1015">Disulfide bond</keyword>
<feature type="transmembrane region" description="Helical" evidence="5">
    <location>
        <begin position="1214"/>
        <end position="1232"/>
    </location>
</feature>
<proteinExistence type="predicted"/>
<evidence type="ECO:0000256" key="2">
    <source>
        <dbReference type="ARBA" id="ARBA00022737"/>
    </source>
</evidence>
<dbReference type="GO" id="GO:0004222">
    <property type="term" value="F:metalloendopeptidase activity"/>
    <property type="evidence" value="ECO:0007669"/>
    <property type="project" value="TreeGrafter"/>
</dbReference>
<feature type="compositionally biased region" description="Basic and acidic residues" evidence="4">
    <location>
        <begin position="1394"/>
        <end position="1410"/>
    </location>
</feature>
<feature type="transmembrane region" description="Helical" evidence="5">
    <location>
        <begin position="1174"/>
        <end position="1194"/>
    </location>
</feature>
<evidence type="ECO:0000256" key="3">
    <source>
        <dbReference type="ARBA" id="ARBA00023157"/>
    </source>
</evidence>
<accession>A0A078BAM0</accession>
<feature type="compositionally biased region" description="Basic and acidic residues" evidence="4">
    <location>
        <begin position="1294"/>
        <end position="1313"/>
    </location>
</feature>
<dbReference type="InterPro" id="IPR043543">
    <property type="entry name" value="PAPPA/PAPPA2"/>
</dbReference>
<feature type="compositionally biased region" description="Basic and acidic residues" evidence="4">
    <location>
        <begin position="1250"/>
        <end position="1285"/>
    </location>
</feature>
<feature type="transmembrane region" description="Helical" evidence="5">
    <location>
        <begin position="880"/>
        <end position="902"/>
    </location>
</feature>
<dbReference type="Proteomes" id="UP000039865">
    <property type="component" value="Unassembled WGS sequence"/>
</dbReference>
<feature type="region of interest" description="Disordered" evidence="4">
    <location>
        <begin position="1250"/>
        <end position="1410"/>
    </location>
</feature>
<feature type="compositionally biased region" description="Polar residues" evidence="4">
    <location>
        <begin position="1338"/>
        <end position="1378"/>
    </location>
</feature>
<evidence type="ECO:0000256" key="4">
    <source>
        <dbReference type="SAM" id="MobiDB-lite"/>
    </source>
</evidence>
<dbReference type="PANTHER" id="PTHR46130:SF1">
    <property type="entry name" value="PAPPALYSIN-2"/>
    <property type="match status" value="1"/>
</dbReference>
<evidence type="ECO:0000313" key="6">
    <source>
        <dbReference type="EMBL" id="CDW90302.1"/>
    </source>
</evidence>
<keyword evidence="5" id="KW-1133">Transmembrane helix</keyword>
<dbReference type="GO" id="GO:0006508">
    <property type="term" value="P:proteolysis"/>
    <property type="evidence" value="ECO:0007669"/>
    <property type="project" value="TreeGrafter"/>
</dbReference>
<name>A0A078BAM0_STYLE</name>
<dbReference type="OrthoDB" id="300641at2759"/>
<dbReference type="GO" id="GO:0005615">
    <property type="term" value="C:extracellular space"/>
    <property type="evidence" value="ECO:0007669"/>
    <property type="project" value="TreeGrafter"/>
</dbReference>
<keyword evidence="5" id="KW-0472">Membrane</keyword>
<gene>
    <name evidence="6" type="primary">Contig4104.g4393</name>
    <name evidence="6" type="ORF">STYLEM_19444</name>
</gene>
<feature type="transmembrane region" description="Helical" evidence="5">
    <location>
        <begin position="1060"/>
        <end position="1081"/>
    </location>
</feature>
<dbReference type="GO" id="GO:0007166">
    <property type="term" value="P:cell surface receptor signaling pathway"/>
    <property type="evidence" value="ECO:0007669"/>
    <property type="project" value="TreeGrafter"/>
</dbReference>
<sequence length="1410" mass="161334">MQIKYFIFFILTCSAYLIWGAPLTYQTNADLEWLFTPLNEATNAGFSYLRELRTGTPRLYFGKFNDGGTNFPRPNRLWNGNIFEGQEIDVAEPSASLNMGTFFGLGMWIYIMDITGTHTLFCKQNPNATHPGISLCLSFDVNKFYWTVKDGSLLGAQSTLLFDVDMLDDVPMTDMVPKLGWQYVAFNIYAEGNRTSFGGYYFTDTLKSYNQTKTYRSVYSWKDDPLNFLSIGGMMATTSSVKNPFVGIVQHIQLYKKNLGKFQIFDQYTYKCQPYCNLCKVSDIPMCIQQYERSILAWFNRPLDPLTQDTYYNEPTNTTDPIYVDKQGLFFDHPAKFVQRSAAFNYNNHPTLPNAQGNIQSFTVETWIRFNYSASIVNNMYVVRKLNGAHYFSMGFDLGPRVSVSMNAIYFYVPLTSMATQLNATWYFFSTTIMKINNFQSKYCILFYDIWSCNIYNQIFVDTNKAAQLRIGQGFLGIIRKVKIFEYPKIEWEIKHNQRLTCIYFQVIFTIDNGGCLPFDGRMCKQCDIEFRSNDTDFRYNCFSDCQEHQWNIDCRVCHKDCRSCYGFDEYQCLSCYDWDYDLHTPGTRCIEECGDGKQMGYHECDDGNLNNNDGCSNYCKVERGWHCNGGTPTTADVCYEVCGDSRRVLQQCDDGNTKSGDGCSSTCLVETGYTCLGGGLTYRDVCFETCGDSRNRGNYDCDDGNTVSNDGCSKACQQELGWKCSGGSFTARDTCVPTCGDGLFRGTEGCDDGNLVNGDGCTSLCAIEYGWKCNQKSVLLPSDCYKITWPKFIDYWIVDNSALYIKFNETIVIGSTWNESDWSIEIDGPIPPYNFEWSLRNKNGLKSTPDNPIIIDLDIPSQLYGLEDDKTGNDCGTNAYRSIVFALLYINFGLAILMALLLQTTAALFHLLGNIQILGMAVMYQAVYPTCLVNYFKTLLQVGLRFTLIGGSLFGGFVDESSFSNIAPDYKYTRIGYTSSSILQQSGDLIILWAALFVLYCIFFAIEFVLQSVPYIRNLCQRYRYNFFNAGMNFTFVKMSFDTCFSILFIAAENEDQKISTATTVAVAVFVLTYPAWLAYQGGVYMRELSEVDKDDKVTSYRAQHIFVEYDTSHPTCYFYILSQCIKKALFVLIAISMFRYYCYALALSCVIQFISLMYMAYVRPFKSNLNNIIVIFEDFMTLVCFLVLVRYANKDSVIDFATSQEYAKMFSFYVLILIIVPPILAFMELIRMLRYLREICNWNRDMKDDKDSFESSQPTEKEQESEDLLKNEKTEDSLVEKEISLSSSEDEYVPRKERDPNEPNSLDRDQVDDMSEDDVDQQPQQQQQREQPKQEYNTNTRSELKTTSTPARKSPAVQQPTKIVTPQQKQQPQLTDSKFDALDFSSVPGEAAKVKDRLPDLKKTPNMD</sequence>
<dbReference type="InterPro" id="IPR011936">
    <property type="entry name" value="Myxo_disulph_rpt"/>
</dbReference>
<dbReference type="CDD" id="cd00064">
    <property type="entry name" value="FU"/>
    <property type="match status" value="1"/>
</dbReference>
<evidence type="ECO:0000256" key="5">
    <source>
        <dbReference type="SAM" id="Phobius"/>
    </source>
</evidence>
<keyword evidence="2" id="KW-0677">Repeat</keyword>
<feature type="transmembrane region" description="Helical" evidence="5">
    <location>
        <begin position="990"/>
        <end position="1011"/>
    </location>
</feature>
<feature type="transmembrane region" description="Helical" evidence="5">
    <location>
        <begin position="1031"/>
        <end position="1053"/>
    </location>
</feature>
<organism evidence="6 7">
    <name type="scientific">Stylonychia lemnae</name>
    <name type="common">Ciliate</name>
    <dbReference type="NCBI Taxonomy" id="5949"/>
    <lineage>
        <taxon>Eukaryota</taxon>
        <taxon>Sar</taxon>
        <taxon>Alveolata</taxon>
        <taxon>Ciliophora</taxon>
        <taxon>Intramacronucleata</taxon>
        <taxon>Spirotrichea</taxon>
        <taxon>Stichotrichia</taxon>
        <taxon>Sporadotrichida</taxon>
        <taxon>Oxytrichidae</taxon>
        <taxon>Stylonychinae</taxon>
        <taxon>Stylonychia</taxon>
    </lineage>
</organism>